<sequence length="445" mass="49038">MAWNRSLPINQLPTELLVSIFAPVAATMSTEEPYLDRDPKWTKLVKVCHHWRDVACASPVLWRTIAMRSAGYTQRALALSNPATVDAFFVRCDSIPQVLNIQLLRPHVHRLRLLSFQVIERSWSSAAFSLLQGDAGMPALETLEFPPEGVSQNPREDDFENVQFTSQRFPRLRFLTIALTTVPHRYALAASTGLESLELISTLQRIQGDWVHWQDAVPGRLVNPISLQYLKSLSLVHHPPVYTSQFLSHVLLSPTVSICIIGDPEDVDETAVSETVSAMLPPNPSPHHPRPRSGDGRIHQRVRTWTRNALSSDIRRVTSGPTHQRRRRPSPSGLSTPLPTLSQLQHLIHGAARDLLTVFKSAPLTTLALKGACGVITAETWTALFSRFPLLETLALASTDGTSESVFAGLMHANTTPGPAPSPPVACPGLRCIRFAGEFGEGPSM</sequence>
<protein>
    <submittedName>
        <fullName evidence="3">G protein beta subunit (G protein beta subunit 1)</fullName>
    </submittedName>
</protein>
<feature type="region of interest" description="Disordered" evidence="1">
    <location>
        <begin position="313"/>
        <end position="338"/>
    </location>
</feature>
<dbReference type="EMBL" id="LR726450">
    <property type="protein sequence ID" value="VWO97680.1"/>
    <property type="molecule type" value="Genomic_DNA"/>
</dbReference>
<proteinExistence type="predicted"/>
<accession>A0A5K1JY75</accession>
<dbReference type="Gene3D" id="1.20.1280.50">
    <property type="match status" value="1"/>
</dbReference>
<dbReference type="InterPro" id="IPR001810">
    <property type="entry name" value="F-box_dom"/>
</dbReference>
<dbReference type="PANTHER" id="PTHR38926:SF5">
    <property type="entry name" value="F-BOX AND LEUCINE-RICH REPEAT PROTEIN 6"/>
    <property type="match status" value="1"/>
</dbReference>
<reference evidence="3" key="1">
    <citation type="submission" date="2019-10" db="EMBL/GenBank/DDBJ databases">
        <authorList>
            <person name="Nor Muhammad N."/>
        </authorList>
    </citation>
    <scope>NUCLEOTIDE SEQUENCE</scope>
</reference>
<feature type="domain" description="F-box" evidence="2">
    <location>
        <begin position="9"/>
        <end position="67"/>
    </location>
</feature>
<dbReference type="Pfam" id="PF12937">
    <property type="entry name" value="F-box-like"/>
    <property type="match status" value="1"/>
</dbReference>
<name>A0A5K1JY75_9APHY</name>
<feature type="region of interest" description="Disordered" evidence="1">
    <location>
        <begin position="277"/>
        <end position="298"/>
    </location>
</feature>
<evidence type="ECO:0000256" key="1">
    <source>
        <dbReference type="SAM" id="MobiDB-lite"/>
    </source>
</evidence>
<dbReference type="PANTHER" id="PTHR38926">
    <property type="entry name" value="F-BOX DOMAIN CONTAINING PROTEIN, EXPRESSED"/>
    <property type="match status" value="1"/>
</dbReference>
<dbReference type="AlphaFoldDB" id="A0A5K1JY75"/>
<organism evidence="3">
    <name type="scientific">Ganoderma boninense</name>
    <dbReference type="NCBI Taxonomy" id="34458"/>
    <lineage>
        <taxon>Eukaryota</taxon>
        <taxon>Fungi</taxon>
        <taxon>Dikarya</taxon>
        <taxon>Basidiomycota</taxon>
        <taxon>Agaricomycotina</taxon>
        <taxon>Agaricomycetes</taxon>
        <taxon>Polyporales</taxon>
        <taxon>Polyporaceae</taxon>
        <taxon>Ganoderma</taxon>
    </lineage>
</organism>
<gene>
    <name evidence="3" type="primary">I2DB61</name>
</gene>
<evidence type="ECO:0000259" key="2">
    <source>
        <dbReference type="Pfam" id="PF12937"/>
    </source>
</evidence>
<evidence type="ECO:0000313" key="3">
    <source>
        <dbReference type="EMBL" id="VWO97680.1"/>
    </source>
</evidence>